<keyword evidence="5 7" id="KW-0472">Membrane</keyword>
<feature type="region of interest" description="Disordered" evidence="8">
    <location>
        <begin position="1"/>
        <end position="24"/>
    </location>
</feature>
<name>A0A814PJS2_9BILA</name>
<evidence type="ECO:0000313" key="11">
    <source>
        <dbReference type="Proteomes" id="UP000663870"/>
    </source>
</evidence>
<keyword evidence="4 7" id="KW-1133">Transmembrane helix</keyword>
<comment type="subcellular location">
    <subcellularLocation>
        <location evidence="1">Membrane</location>
        <topology evidence="1">Multi-pass membrane protein</topology>
    </subcellularLocation>
</comment>
<evidence type="ECO:0000259" key="9">
    <source>
        <dbReference type="Pfam" id="PF01529"/>
    </source>
</evidence>
<comment type="caution">
    <text evidence="10">The sequence shown here is derived from an EMBL/GenBank/DDBJ whole genome shotgun (WGS) entry which is preliminary data.</text>
</comment>
<evidence type="ECO:0000256" key="6">
    <source>
        <dbReference type="ARBA" id="ARBA00023315"/>
    </source>
</evidence>
<keyword evidence="11" id="KW-1185">Reference proteome</keyword>
<dbReference type="GO" id="GO:0019706">
    <property type="term" value="F:protein-cysteine S-palmitoyltransferase activity"/>
    <property type="evidence" value="ECO:0007669"/>
    <property type="project" value="UniProtKB-EC"/>
</dbReference>
<dbReference type="EMBL" id="CAJNOL010000536">
    <property type="protein sequence ID" value="CAF1106902.1"/>
    <property type="molecule type" value="Genomic_DNA"/>
</dbReference>
<proteinExistence type="inferred from homology"/>
<accession>A0A814PJS2</accession>
<feature type="domain" description="Palmitoyltransferase DHHC" evidence="9">
    <location>
        <begin position="150"/>
        <end position="274"/>
    </location>
</feature>
<protein>
    <recommendedName>
        <fullName evidence="7">Palmitoyltransferase</fullName>
        <ecNumber evidence="7">2.3.1.225</ecNumber>
    </recommendedName>
</protein>
<comment type="similarity">
    <text evidence="7">Belongs to the DHHC palmitoyltransferase family.</text>
</comment>
<feature type="transmembrane region" description="Helical" evidence="7">
    <location>
        <begin position="96"/>
        <end position="114"/>
    </location>
</feature>
<evidence type="ECO:0000256" key="1">
    <source>
        <dbReference type="ARBA" id="ARBA00004141"/>
    </source>
</evidence>
<dbReference type="InterPro" id="IPR001594">
    <property type="entry name" value="Palmitoyltrfase_DHHC"/>
</dbReference>
<keyword evidence="3 7" id="KW-0812">Transmembrane</keyword>
<feature type="compositionally biased region" description="Acidic residues" evidence="8">
    <location>
        <begin position="13"/>
        <end position="22"/>
    </location>
</feature>
<evidence type="ECO:0000256" key="5">
    <source>
        <dbReference type="ARBA" id="ARBA00023136"/>
    </source>
</evidence>
<feature type="transmembrane region" description="Helical" evidence="7">
    <location>
        <begin position="192"/>
        <end position="215"/>
    </location>
</feature>
<comment type="domain">
    <text evidence="7">The DHHC domain is required for palmitoyltransferase activity.</text>
</comment>
<keyword evidence="2 7" id="KW-0808">Transferase</keyword>
<evidence type="ECO:0000256" key="3">
    <source>
        <dbReference type="ARBA" id="ARBA00022692"/>
    </source>
</evidence>
<dbReference type="AlphaFoldDB" id="A0A814PJS2"/>
<organism evidence="10 11">
    <name type="scientific">Rotaria sordida</name>
    <dbReference type="NCBI Taxonomy" id="392033"/>
    <lineage>
        <taxon>Eukaryota</taxon>
        <taxon>Metazoa</taxon>
        <taxon>Spiralia</taxon>
        <taxon>Gnathifera</taxon>
        <taxon>Rotifera</taxon>
        <taxon>Eurotatoria</taxon>
        <taxon>Bdelloidea</taxon>
        <taxon>Philodinida</taxon>
        <taxon>Philodinidae</taxon>
        <taxon>Rotaria</taxon>
    </lineage>
</organism>
<dbReference type="EC" id="2.3.1.225" evidence="7"/>
<reference evidence="10" key="1">
    <citation type="submission" date="2021-02" db="EMBL/GenBank/DDBJ databases">
        <authorList>
            <person name="Nowell W R."/>
        </authorList>
    </citation>
    <scope>NUCLEOTIDE SEQUENCE</scope>
</reference>
<dbReference type="PANTHER" id="PTHR12246">
    <property type="entry name" value="PALMITOYLTRANSFERASE ZDHHC16"/>
    <property type="match status" value="1"/>
</dbReference>
<gene>
    <name evidence="10" type="ORF">JXQ802_LOCUS19491</name>
</gene>
<dbReference type="Proteomes" id="UP000663870">
    <property type="component" value="Unassembled WGS sequence"/>
</dbReference>
<feature type="transmembrane region" description="Helical" evidence="7">
    <location>
        <begin position="71"/>
        <end position="90"/>
    </location>
</feature>
<dbReference type="PROSITE" id="PS50216">
    <property type="entry name" value="DHHC"/>
    <property type="match status" value="1"/>
</dbReference>
<evidence type="ECO:0000256" key="8">
    <source>
        <dbReference type="SAM" id="MobiDB-lite"/>
    </source>
</evidence>
<sequence length="324" mass="37215">MSFARLLPANNNNDDDDDDDETNSLSETGVIVKDIVPRSMVNDDDCTCTCACCPTISDWCIKDAFGLSCGIMTWIFFLYGEFVFVFVILTPKTYSLLFYWINFFIFHLLEFLAISSHFRTMFSNPGAVPLKNATRENLLRYENGTIVYRCAMCQSIKPPRAHHCSVCKRCIKRMDHHCVFVNNCVGQNNQKYFILFTFYTFILTIYGLFLLGIHITTCIPSNWTACPAWPPPVTLLFMISFGLEGLSFLAFTGVMTCTQLYSIYTDTNQIELFKGVTNLNRERNSFIYSLKIVFGSRIGLTWLNPFSQPIYLITQNDERIIFDI</sequence>
<dbReference type="Pfam" id="PF01529">
    <property type="entry name" value="DHHC"/>
    <property type="match status" value="1"/>
</dbReference>
<comment type="catalytic activity">
    <reaction evidence="7">
        <text>L-cysteinyl-[protein] + hexadecanoyl-CoA = S-hexadecanoyl-L-cysteinyl-[protein] + CoA</text>
        <dbReference type="Rhea" id="RHEA:36683"/>
        <dbReference type="Rhea" id="RHEA-COMP:10131"/>
        <dbReference type="Rhea" id="RHEA-COMP:11032"/>
        <dbReference type="ChEBI" id="CHEBI:29950"/>
        <dbReference type="ChEBI" id="CHEBI:57287"/>
        <dbReference type="ChEBI" id="CHEBI:57379"/>
        <dbReference type="ChEBI" id="CHEBI:74151"/>
        <dbReference type="EC" id="2.3.1.225"/>
    </reaction>
</comment>
<evidence type="ECO:0000256" key="7">
    <source>
        <dbReference type="RuleBase" id="RU079119"/>
    </source>
</evidence>
<feature type="transmembrane region" description="Helical" evidence="7">
    <location>
        <begin position="235"/>
        <end position="254"/>
    </location>
</feature>
<evidence type="ECO:0000313" key="10">
    <source>
        <dbReference type="EMBL" id="CAF1106902.1"/>
    </source>
</evidence>
<dbReference type="InterPro" id="IPR039859">
    <property type="entry name" value="PFA4/ZDH16/20/ERF2-like"/>
</dbReference>
<dbReference type="GO" id="GO:0016020">
    <property type="term" value="C:membrane"/>
    <property type="evidence" value="ECO:0007669"/>
    <property type="project" value="UniProtKB-SubCell"/>
</dbReference>
<evidence type="ECO:0000256" key="2">
    <source>
        <dbReference type="ARBA" id="ARBA00022679"/>
    </source>
</evidence>
<keyword evidence="6 7" id="KW-0012">Acyltransferase</keyword>
<evidence type="ECO:0000256" key="4">
    <source>
        <dbReference type="ARBA" id="ARBA00022989"/>
    </source>
</evidence>